<comment type="caution">
    <text evidence="2">The sequence shown here is derived from an EMBL/GenBank/DDBJ whole genome shotgun (WGS) entry which is preliminary data.</text>
</comment>
<protein>
    <recommendedName>
        <fullName evidence="1">CHK kinase-like domain-containing protein</fullName>
    </recommendedName>
</protein>
<evidence type="ECO:0000259" key="1">
    <source>
        <dbReference type="SMART" id="SM00587"/>
    </source>
</evidence>
<evidence type="ECO:0000313" key="3">
    <source>
        <dbReference type="Proteomes" id="UP000291343"/>
    </source>
</evidence>
<dbReference type="PANTHER" id="PTHR11012:SF56">
    <property type="entry name" value="CHK KINASE-LIKE DOMAIN-CONTAINING PROTEIN-RELATED"/>
    <property type="match status" value="1"/>
</dbReference>
<sequence length="388" mass="44900">MDSIPDWLDAELFSTALNSTVTKIEVKPALGRGENYLSRLYRVKLKYGTTAEKLPETVIVKLLPVGYLESFIKENGMLEKEIRMYNDYLPLLKLNLGINLTPVGFKVSRRDVLILEDLSSDGYKMKDRISRLDRNHAEAALKVLAEFHAASIILQEKYSKILEEVSVESQLHEDNPFEKDFIVNRFNMFMLEMRKQSHLKKYTDLFRDTLGAEMWTLLMEEMRKDCGWLKVLNHGDFWTNNILYKYDDQGNILDLKLVDFQFTRSASPAMDLQLFFVTSLCDRTDIEHLTEIYRVTLNSNLPKSVAPLSRAQIQAELNRFEVKGFIVAACLLPGAVINRDEIINYDDTTEEQFSSSVEDSPHNFMYRDATYLSMIEPLLMHYNKVGLL</sequence>
<dbReference type="InterPro" id="IPR011009">
    <property type="entry name" value="Kinase-like_dom_sf"/>
</dbReference>
<evidence type="ECO:0000313" key="2">
    <source>
        <dbReference type="EMBL" id="RZF40055.1"/>
    </source>
</evidence>
<dbReference type="AlphaFoldDB" id="A0A482X2F3"/>
<organism evidence="2 3">
    <name type="scientific">Laodelphax striatellus</name>
    <name type="common">Small brown planthopper</name>
    <name type="synonym">Delphax striatella</name>
    <dbReference type="NCBI Taxonomy" id="195883"/>
    <lineage>
        <taxon>Eukaryota</taxon>
        <taxon>Metazoa</taxon>
        <taxon>Ecdysozoa</taxon>
        <taxon>Arthropoda</taxon>
        <taxon>Hexapoda</taxon>
        <taxon>Insecta</taxon>
        <taxon>Pterygota</taxon>
        <taxon>Neoptera</taxon>
        <taxon>Paraneoptera</taxon>
        <taxon>Hemiptera</taxon>
        <taxon>Auchenorrhyncha</taxon>
        <taxon>Fulgoroidea</taxon>
        <taxon>Delphacidae</taxon>
        <taxon>Criomorphinae</taxon>
        <taxon>Laodelphax</taxon>
    </lineage>
</organism>
<feature type="domain" description="CHK kinase-like" evidence="1">
    <location>
        <begin position="113"/>
        <end position="303"/>
    </location>
</feature>
<gene>
    <name evidence="2" type="ORF">LSTR_LSTR002458</name>
</gene>
<dbReference type="OrthoDB" id="6609115at2759"/>
<dbReference type="SUPFAM" id="SSF56112">
    <property type="entry name" value="Protein kinase-like (PK-like)"/>
    <property type="match status" value="1"/>
</dbReference>
<dbReference type="InParanoid" id="A0A482X2F3"/>
<dbReference type="PANTHER" id="PTHR11012">
    <property type="entry name" value="PROTEIN KINASE-LIKE DOMAIN-CONTAINING"/>
    <property type="match status" value="1"/>
</dbReference>
<proteinExistence type="predicted"/>
<dbReference type="SMART" id="SM00587">
    <property type="entry name" value="CHK"/>
    <property type="match status" value="1"/>
</dbReference>
<accession>A0A482X2F3</accession>
<keyword evidence="3" id="KW-1185">Reference proteome</keyword>
<dbReference type="InterPro" id="IPR004119">
    <property type="entry name" value="EcKL"/>
</dbReference>
<dbReference type="Proteomes" id="UP000291343">
    <property type="component" value="Unassembled WGS sequence"/>
</dbReference>
<dbReference type="Gene3D" id="3.90.1200.10">
    <property type="match status" value="1"/>
</dbReference>
<reference evidence="2 3" key="1">
    <citation type="journal article" date="2017" name="Gigascience">
        <title>Genome sequence of the small brown planthopper, Laodelphax striatellus.</title>
        <authorList>
            <person name="Zhu J."/>
            <person name="Jiang F."/>
            <person name="Wang X."/>
            <person name="Yang P."/>
            <person name="Bao Y."/>
            <person name="Zhao W."/>
            <person name="Wang W."/>
            <person name="Lu H."/>
            <person name="Wang Q."/>
            <person name="Cui N."/>
            <person name="Li J."/>
            <person name="Chen X."/>
            <person name="Luo L."/>
            <person name="Yu J."/>
            <person name="Kang L."/>
            <person name="Cui F."/>
        </authorList>
    </citation>
    <scope>NUCLEOTIDE SEQUENCE [LARGE SCALE GENOMIC DNA]</scope>
    <source>
        <strain evidence="2">Lst14</strain>
    </source>
</reference>
<dbReference type="Pfam" id="PF02958">
    <property type="entry name" value="EcKL"/>
    <property type="match status" value="1"/>
</dbReference>
<dbReference type="EMBL" id="QKKF02019433">
    <property type="protein sequence ID" value="RZF40055.1"/>
    <property type="molecule type" value="Genomic_DNA"/>
</dbReference>
<dbReference type="InterPro" id="IPR015897">
    <property type="entry name" value="CHK_kinase-like"/>
</dbReference>
<name>A0A482X2F3_LAOST</name>